<name>A0A2M4CCK0_9DIPT</name>
<evidence type="ECO:0000256" key="1">
    <source>
        <dbReference type="SAM" id="SignalP"/>
    </source>
</evidence>
<dbReference type="AlphaFoldDB" id="A0A2M4CCK0"/>
<reference evidence="2" key="1">
    <citation type="submission" date="2018-01" db="EMBL/GenBank/DDBJ databases">
        <title>An insight into the sialome of Amazonian anophelines.</title>
        <authorList>
            <person name="Ribeiro J.M."/>
            <person name="Scarpassa V."/>
            <person name="Calvo E."/>
        </authorList>
    </citation>
    <scope>NUCLEOTIDE SEQUENCE</scope>
    <source>
        <tissue evidence="2">Salivary glands</tissue>
    </source>
</reference>
<accession>A0A2M4CCK0</accession>
<protein>
    <submittedName>
        <fullName evidence="2">Putative secreted protein</fullName>
    </submittedName>
</protein>
<feature type="chain" id="PRO_5014837589" evidence="1">
    <location>
        <begin position="24"/>
        <end position="76"/>
    </location>
</feature>
<organism evidence="2">
    <name type="scientific">Anopheles marajoara</name>
    <dbReference type="NCBI Taxonomy" id="58244"/>
    <lineage>
        <taxon>Eukaryota</taxon>
        <taxon>Metazoa</taxon>
        <taxon>Ecdysozoa</taxon>
        <taxon>Arthropoda</taxon>
        <taxon>Hexapoda</taxon>
        <taxon>Insecta</taxon>
        <taxon>Pterygota</taxon>
        <taxon>Neoptera</taxon>
        <taxon>Endopterygota</taxon>
        <taxon>Diptera</taxon>
        <taxon>Nematocera</taxon>
        <taxon>Culicoidea</taxon>
        <taxon>Culicidae</taxon>
        <taxon>Anophelinae</taxon>
        <taxon>Anopheles</taxon>
    </lineage>
</organism>
<sequence length="76" mass="8242">MQRYTLELLRLATFAAAVAVVTEAPCVLTVSAPLFVDTTIGCWCRMACWDCCCCAWPVVTTSVPPPPVLFSNMLVS</sequence>
<dbReference type="EMBL" id="GGFJ01013935">
    <property type="protein sequence ID" value="MBW63076.1"/>
    <property type="molecule type" value="Transcribed_RNA"/>
</dbReference>
<keyword evidence="1" id="KW-0732">Signal</keyword>
<evidence type="ECO:0000313" key="2">
    <source>
        <dbReference type="EMBL" id="MBW63076.1"/>
    </source>
</evidence>
<feature type="signal peptide" evidence="1">
    <location>
        <begin position="1"/>
        <end position="23"/>
    </location>
</feature>
<proteinExistence type="predicted"/>